<reference evidence="2" key="1">
    <citation type="submission" date="2015-10" db="EMBL/GenBank/DDBJ databases">
        <authorList>
            <person name="Regsiter A."/>
            <person name="william w."/>
        </authorList>
    </citation>
    <scope>NUCLEOTIDE SEQUENCE</scope>
    <source>
        <strain evidence="2">Montdore</strain>
    </source>
</reference>
<accession>A0A292Q564</accession>
<name>A0A292Q564_9PEZI</name>
<dbReference type="AlphaFoldDB" id="A0A292Q564"/>
<dbReference type="PANTHER" id="PTHR41800:SF1">
    <property type="entry name" value="EXPRESSED PROTEIN"/>
    <property type="match status" value="1"/>
</dbReference>
<sequence>MNTVSIEILDPSKYQDRQTENDAPGKIVLVSPLNLSQISGGGAYYFAKRQINADRREKHLKRQQLQQQQYNILYPGNDPAGHPSAESCNDPAPARQEPQKEQEINGKSKYEASTVYKRPKGDRLS</sequence>
<protein>
    <submittedName>
        <fullName evidence="2">Uncharacterized protein</fullName>
    </submittedName>
</protein>
<dbReference type="Pfam" id="PF15932">
    <property type="entry name" value="DUF4748"/>
    <property type="match status" value="1"/>
</dbReference>
<dbReference type="PANTHER" id="PTHR41800">
    <property type="entry name" value="EXPRESSED PROTEIN"/>
    <property type="match status" value="1"/>
</dbReference>
<dbReference type="InterPro" id="IPR031833">
    <property type="entry name" value="DUF4748"/>
</dbReference>
<feature type="compositionally biased region" description="Basic and acidic residues" evidence="1">
    <location>
        <begin position="97"/>
        <end position="110"/>
    </location>
</feature>
<gene>
    <name evidence="2" type="ORF">GSTUAT00002104001</name>
</gene>
<proteinExistence type="predicted"/>
<dbReference type="Proteomes" id="UP001412239">
    <property type="component" value="Unassembled WGS sequence"/>
</dbReference>
<evidence type="ECO:0000256" key="1">
    <source>
        <dbReference type="SAM" id="MobiDB-lite"/>
    </source>
</evidence>
<feature type="region of interest" description="Disordered" evidence="1">
    <location>
        <begin position="1"/>
        <end position="21"/>
    </location>
</feature>
<evidence type="ECO:0000313" key="3">
    <source>
        <dbReference type="Proteomes" id="UP001412239"/>
    </source>
</evidence>
<keyword evidence="3" id="KW-1185">Reference proteome</keyword>
<organism evidence="2 3">
    <name type="scientific">Tuber aestivum</name>
    <name type="common">summer truffle</name>
    <dbReference type="NCBI Taxonomy" id="59557"/>
    <lineage>
        <taxon>Eukaryota</taxon>
        <taxon>Fungi</taxon>
        <taxon>Dikarya</taxon>
        <taxon>Ascomycota</taxon>
        <taxon>Pezizomycotina</taxon>
        <taxon>Pezizomycetes</taxon>
        <taxon>Pezizales</taxon>
        <taxon>Tuberaceae</taxon>
        <taxon>Tuber</taxon>
    </lineage>
</organism>
<evidence type="ECO:0000313" key="2">
    <source>
        <dbReference type="EMBL" id="CUS13893.1"/>
    </source>
</evidence>
<feature type="region of interest" description="Disordered" evidence="1">
    <location>
        <begin position="70"/>
        <end position="125"/>
    </location>
</feature>
<dbReference type="EMBL" id="LN890966">
    <property type="protein sequence ID" value="CUS13893.1"/>
    <property type="molecule type" value="Genomic_DNA"/>
</dbReference>